<dbReference type="InterPro" id="IPR036249">
    <property type="entry name" value="Thioredoxin-like_sf"/>
</dbReference>
<dbReference type="SUPFAM" id="SSF52833">
    <property type="entry name" value="Thioredoxin-like"/>
    <property type="match status" value="1"/>
</dbReference>
<sequence length="202" mass="21980">MSASILPDASALLKASKLNIFDSQGKEVDFGTVFKKEKVIVVFIRHFFCGNCQQQYVEQLAAVPKDGLEKASTKIVVVGCGEWNPIKSYAETTGFQGTIFADPSRQVYHALGMDIKKLAGTPAGEKKRSYLITGRFSNAMLSIWKGPLKNLSLIGKQGNISQLGGEFILGPGLECSYAYRMQHSEDHAEVADLMKAAGVELS</sequence>
<dbReference type="EMBL" id="MU150240">
    <property type="protein sequence ID" value="KAF9466651.1"/>
    <property type="molecule type" value="Genomic_DNA"/>
</dbReference>
<accession>A0A9P5YF18</accession>
<keyword evidence="2" id="KW-1185">Reference proteome</keyword>
<dbReference type="PANTHER" id="PTHR28630">
    <property type="match status" value="1"/>
</dbReference>
<reference evidence="1" key="1">
    <citation type="submission" date="2020-11" db="EMBL/GenBank/DDBJ databases">
        <authorList>
            <consortium name="DOE Joint Genome Institute"/>
            <person name="Ahrendt S."/>
            <person name="Riley R."/>
            <person name="Andreopoulos W."/>
            <person name="Labutti K."/>
            <person name="Pangilinan J."/>
            <person name="Ruiz-Duenas F.J."/>
            <person name="Barrasa J.M."/>
            <person name="Sanchez-Garcia M."/>
            <person name="Camarero S."/>
            <person name="Miyauchi S."/>
            <person name="Serrano A."/>
            <person name="Linde D."/>
            <person name="Babiker R."/>
            <person name="Drula E."/>
            <person name="Ayuso-Fernandez I."/>
            <person name="Pacheco R."/>
            <person name="Padilla G."/>
            <person name="Ferreira P."/>
            <person name="Barriuso J."/>
            <person name="Kellner H."/>
            <person name="Castanera R."/>
            <person name="Alfaro M."/>
            <person name="Ramirez L."/>
            <person name="Pisabarro A.G."/>
            <person name="Kuo A."/>
            <person name="Tritt A."/>
            <person name="Lipzen A."/>
            <person name="He G."/>
            <person name="Yan M."/>
            <person name="Ng V."/>
            <person name="Cullen D."/>
            <person name="Martin F."/>
            <person name="Rosso M.-N."/>
            <person name="Henrissat B."/>
            <person name="Hibbett D."/>
            <person name="Martinez A.T."/>
            <person name="Grigoriev I.V."/>
        </authorList>
    </citation>
    <scope>NUCLEOTIDE SEQUENCE</scope>
    <source>
        <strain evidence="1">CBS 247.69</strain>
    </source>
</reference>
<comment type="caution">
    <text evidence="1">The sequence shown here is derived from an EMBL/GenBank/DDBJ whole genome shotgun (WGS) entry which is preliminary data.</text>
</comment>
<dbReference type="Gene3D" id="3.40.30.10">
    <property type="entry name" value="Glutaredoxin"/>
    <property type="match status" value="1"/>
</dbReference>
<dbReference type="InterPro" id="IPR032801">
    <property type="entry name" value="PXL2A/B/C"/>
</dbReference>
<evidence type="ECO:0000313" key="2">
    <source>
        <dbReference type="Proteomes" id="UP000807353"/>
    </source>
</evidence>
<evidence type="ECO:0000313" key="1">
    <source>
        <dbReference type="EMBL" id="KAF9466651.1"/>
    </source>
</evidence>
<name>A0A9P5YF18_9AGAR</name>
<protein>
    <submittedName>
        <fullName evidence="1">AhpC/TSA antioxidant enzyme-domain-containing protein</fullName>
    </submittedName>
</protein>
<dbReference type="PANTHER" id="PTHR28630:SF3">
    <property type="entry name" value="PEROXIREDOXIN-LIKE 2C"/>
    <property type="match status" value="1"/>
</dbReference>
<dbReference type="CDD" id="cd02970">
    <property type="entry name" value="PRX_like2"/>
    <property type="match status" value="1"/>
</dbReference>
<dbReference type="AlphaFoldDB" id="A0A9P5YF18"/>
<organism evidence="1 2">
    <name type="scientific">Collybia nuda</name>
    <dbReference type="NCBI Taxonomy" id="64659"/>
    <lineage>
        <taxon>Eukaryota</taxon>
        <taxon>Fungi</taxon>
        <taxon>Dikarya</taxon>
        <taxon>Basidiomycota</taxon>
        <taxon>Agaricomycotina</taxon>
        <taxon>Agaricomycetes</taxon>
        <taxon>Agaricomycetidae</taxon>
        <taxon>Agaricales</taxon>
        <taxon>Tricholomatineae</taxon>
        <taxon>Clitocybaceae</taxon>
        <taxon>Collybia</taxon>
    </lineage>
</organism>
<dbReference type="OrthoDB" id="40334at2759"/>
<dbReference type="Proteomes" id="UP000807353">
    <property type="component" value="Unassembled WGS sequence"/>
</dbReference>
<dbReference type="Pfam" id="PF13911">
    <property type="entry name" value="AhpC-TSA_2"/>
    <property type="match status" value="1"/>
</dbReference>
<gene>
    <name evidence="1" type="ORF">BDZ94DRAFT_1305895</name>
</gene>
<proteinExistence type="predicted"/>